<evidence type="ECO:0000313" key="10">
    <source>
        <dbReference type="EMBL" id="AWM33893.1"/>
    </source>
</evidence>
<dbReference type="InterPro" id="IPR036974">
    <property type="entry name" value="PUA_sf"/>
</dbReference>
<evidence type="ECO:0000256" key="4">
    <source>
        <dbReference type="ARBA" id="ARBA00022603"/>
    </source>
</evidence>
<dbReference type="PANTHER" id="PTHR42873:SF1">
    <property type="entry name" value="S-ADENOSYLMETHIONINE-DEPENDENT METHYLTRANSFERASE DOMAIN-CONTAINING PROTEIN"/>
    <property type="match status" value="1"/>
</dbReference>
<dbReference type="SUPFAM" id="SSF88697">
    <property type="entry name" value="PUA domain-like"/>
    <property type="match status" value="1"/>
</dbReference>
<proteinExistence type="inferred from homology"/>
<dbReference type="GO" id="GO:0032259">
    <property type="term" value="P:methylation"/>
    <property type="evidence" value="ECO:0007669"/>
    <property type="project" value="UniProtKB-KW"/>
</dbReference>
<dbReference type="GO" id="GO:0006364">
    <property type="term" value="P:rRNA processing"/>
    <property type="evidence" value="ECO:0007669"/>
    <property type="project" value="UniProtKB-KW"/>
</dbReference>
<evidence type="ECO:0000256" key="8">
    <source>
        <dbReference type="ARBA" id="ARBA00038091"/>
    </source>
</evidence>
<sequence>MSYSTSPATIVLKNGKDHSLRRRHPWVFSGAIARFKGDAGEGDAVRVEAADGELLGMGHFSGGGSIAVRMLDFGPETELPTPDFWVRKLSNAYQLRQRLALTGAAGTNVFRLVHAEGDGLPGLIIDVYGDVAVVQAHSVGMYRARPEIADALRVVFGDKLRAIFDKSAETVPGNAVPDAQNGYLFGESTGTEHLVTENGHQFAIDWETGQKTGFFIDQRDNRALLARYAAGRRVLNTFCYTGGFSVYALAAGAEVVHSVDSSKKAIALTERNAALAPHADRHAAYADDVLGFLKNHPAAYDLLVLDPPAFAKHMGARHAALMGYKRLNAAGIAHLAPGGLLFTFSCSQVVSPELFEGAVLAAAIEAGRPARILHRLTQPADHPVSLFHPEGAYLKGLVLAVE</sequence>
<dbReference type="InterPro" id="IPR019614">
    <property type="entry name" value="SAM-dep_methyl-trfase"/>
</dbReference>
<reference evidence="11" key="1">
    <citation type="submission" date="2018-04" db="EMBL/GenBank/DDBJ databases">
        <title>Complete genome of Antarctic heterotrophic bacterium Hymenobacter nivis.</title>
        <authorList>
            <person name="Terashima M."/>
        </authorList>
    </citation>
    <scope>NUCLEOTIDE SEQUENCE [LARGE SCALE GENOMIC DNA]</scope>
    <source>
        <strain evidence="11">NBRC 111535</strain>
    </source>
</reference>
<dbReference type="Pfam" id="PF17785">
    <property type="entry name" value="PUA_3"/>
    <property type="match status" value="1"/>
</dbReference>
<dbReference type="CDD" id="cd21153">
    <property type="entry name" value="PUA_RlmI"/>
    <property type="match status" value="1"/>
</dbReference>
<dbReference type="EMBL" id="CP029145">
    <property type="protein sequence ID" value="AWM33893.1"/>
    <property type="molecule type" value="Genomic_DNA"/>
</dbReference>
<evidence type="ECO:0000256" key="7">
    <source>
        <dbReference type="ARBA" id="ARBA00022884"/>
    </source>
</evidence>
<dbReference type="SMART" id="SM00359">
    <property type="entry name" value="PUA"/>
    <property type="match status" value="1"/>
</dbReference>
<dbReference type="Pfam" id="PF10672">
    <property type="entry name" value="Methyltrans_SAM"/>
    <property type="match status" value="1"/>
</dbReference>
<dbReference type="Gene3D" id="3.40.50.150">
    <property type="entry name" value="Vaccinia Virus protein VP39"/>
    <property type="match status" value="1"/>
</dbReference>
<dbReference type="GO" id="GO:0008168">
    <property type="term" value="F:methyltransferase activity"/>
    <property type="evidence" value="ECO:0007669"/>
    <property type="project" value="UniProtKB-KW"/>
</dbReference>
<feature type="domain" description="PUA" evidence="9">
    <location>
        <begin position="8"/>
        <end position="94"/>
    </location>
</feature>
<dbReference type="PROSITE" id="PS50890">
    <property type="entry name" value="PUA"/>
    <property type="match status" value="1"/>
</dbReference>
<evidence type="ECO:0000313" key="11">
    <source>
        <dbReference type="Proteomes" id="UP000245999"/>
    </source>
</evidence>
<organism evidence="10 11">
    <name type="scientific">Hymenobacter nivis</name>
    <dbReference type="NCBI Taxonomy" id="1850093"/>
    <lineage>
        <taxon>Bacteria</taxon>
        <taxon>Pseudomonadati</taxon>
        <taxon>Bacteroidota</taxon>
        <taxon>Cytophagia</taxon>
        <taxon>Cytophagales</taxon>
        <taxon>Hymenobacteraceae</taxon>
        <taxon>Hymenobacter</taxon>
    </lineage>
</organism>
<name>A0A2Z3GJB0_9BACT</name>
<evidence type="ECO:0000256" key="3">
    <source>
        <dbReference type="ARBA" id="ARBA00022552"/>
    </source>
</evidence>
<dbReference type="GO" id="GO:0005737">
    <property type="term" value="C:cytoplasm"/>
    <property type="evidence" value="ECO:0007669"/>
    <property type="project" value="UniProtKB-SubCell"/>
</dbReference>
<dbReference type="PANTHER" id="PTHR42873">
    <property type="entry name" value="RIBOSOMAL RNA LARGE SUBUNIT METHYLTRANSFERASE"/>
    <property type="match status" value="1"/>
</dbReference>
<dbReference type="Gene3D" id="3.30.750.80">
    <property type="entry name" value="RNA methyltransferase domain (HRMD) like"/>
    <property type="match status" value="1"/>
</dbReference>
<dbReference type="InterPro" id="IPR015947">
    <property type="entry name" value="PUA-like_sf"/>
</dbReference>
<dbReference type="RefSeq" id="WP_109656945.1">
    <property type="nucleotide sequence ID" value="NZ_CP029145.1"/>
</dbReference>
<dbReference type="OrthoDB" id="9805492at2"/>
<accession>A0A2Z3GJB0</accession>
<protein>
    <submittedName>
        <fullName evidence="10">RlmI/RlmK family 23S rRNA methyltransferase</fullName>
    </submittedName>
</protein>
<dbReference type="InterPro" id="IPR041532">
    <property type="entry name" value="RlmI-like_PUA"/>
</dbReference>
<dbReference type="Proteomes" id="UP000245999">
    <property type="component" value="Chromosome"/>
</dbReference>
<keyword evidence="2" id="KW-0963">Cytoplasm</keyword>
<dbReference type="SUPFAM" id="SSF53335">
    <property type="entry name" value="S-adenosyl-L-methionine-dependent methyltransferases"/>
    <property type="match status" value="1"/>
</dbReference>
<dbReference type="InterPro" id="IPR002478">
    <property type="entry name" value="PUA"/>
</dbReference>
<dbReference type="CDD" id="cd02440">
    <property type="entry name" value="AdoMet_MTases"/>
    <property type="match status" value="1"/>
</dbReference>
<keyword evidence="4 10" id="KW-0489">Methyltransferase</keyword>
<dbReference type="Gene3D" id="2.30.130.10">
    <property type="entry name" value="PUA domain"/>
    <property type="match status" value="1"/>
</dbReference>
<comment type="subcellular location">
    <subcellularLocation>
        <location evidence="1">Cytoplasm</location>
    </subcellularLocation>
</comment>
<evidence type="ECO:0000256" key="5">
    <source>
        <dbReference type="ARBA" id="ARBA00022679"/>
    </source>
</evidence>
<comment type="similarity">
    <text evidence="8">Belongs to the methyltransferase superfamily. RlmI family.</text>
</comment>
<dbReference type="KEGG" id="hnv:DDQ68_14495"/>
<dbReference type="AlphaFoldDB" id="A0A2Z3GJB0"/>
<evidence type="ECO:0000256" key="6">
    <source>
        <dbReference type="ARBA" id="ARBA00022691"/>
    </source>
</evidence>
<gene>
    <name evidence="10" type="ORF">DDQ68_14495</name>
</gene>
<keyword evidence="5" id="KW-0808">Transferase</keyword>
<evidence type="ECO:0000259" key="9">
    <source>
        <dbReference type="SMART" id="SM00359"/>
    </source>
</evidence>
<keyword evidence="11" id="KW-1185">Reference proteome</keyword>
<evidence type="ECO:0000256" key="2">
    <source>
        <dbReference type="ARBA" id="ARBA00022490"/>
    </source>
</evidence>
<dbReference type="GO" id="GO:0003723">
    <property type="term" value="F:RNA binding"/>
    <property type="evidence" value="ECO:0007669"/>
    <property type="project" value="UniProtKB-KW"/>
</dbReference>
<dbReference type="CDD" id="cd11572">
    <property type="entry name" value="RlmI_M_like"/>
    <property type="match status" value="1"/>
</dbReference>
<keyword evidence="7" id="KW-0694">RNA-binding</keyword>
<keyword evidence="6" id="KW-0949">S-adenosyl-L-methionine</keyword>
<dbReference type="InterPro" id="IPR029063">
    <property type="entry name" value="SAM-dependent_MTases_sf"/>
</dbReference>
<keyword evidence="3" id="KW-0698">rRNA processing</keyword>
<evidence type="ECO:0000256" key="1">
    <source>
        <dbReference type="ARBA" id="ARBA00004496"/>
    </source>
</evidence>